<gene>
    <name evidence="2" type="ORF">Atep_10360</name>
    <name evidence="3" type="ORF">Atep_10390</name>
</gene>
<protein>
    <recommendedName>
        <fullName evidence="1">Integrase catalytic domain-containing protein</fullName>
    </recommendedName>
</protein>
<dbReference type="Proteomes" id="UP000680679">
    <property type="component" value="Chromosome"/>
</dbReference>
<reference evidence="3 4" key="1">
    <citation type="submission" date="2021-04" db="EMBL/GenBank/DDBJ databases">
        <title>Complete genome sequencing of Allochromatium tepidum strain NZ.</title>
        <authorList>
            <person name="Tsukatani Y."/>
            <person name="Mori H."/>
        </authorList>
    </citation>
    <scope>NUCLEOTIDE SEQUENCE [LARGE SCALE GENOMIC DNA]</scope>
    <source>
        <strain evidence="3 4">NZ</strain>
    </source>
</reference>
<dbReference type="InterPro" id="IPR036397">
    <property type="entry name" value="RNaseH_sf"/>
</dbReference>
<organism evidence="3 4">
    <name type="scientific">Allochromatium tepidum</name>
    <dbReference type="NCBI Taxonomy" id="553982"/>
    <lineage>
        <taxon>Bacteria</taxon>
        <taxon>Pseudomonadati</taxon>
        <taxon>Pseudomonadota</taxon>
        <taxon>Gammaproteobacteria</taxon>
        <taxon>Chromatiales</taxon>
        <taxon>Chromatiaceae</taxon>
        <taxon>Allochromatium</taxon>
    </lineage>
</organism>
<dbReference type="InterPro" id="IPR001584">
    <property type="entry name" value="Integrase_cat-core"/>
</dbReference>
<feature type="domain" description="Integrase catalytic" evidence="1">
    <location>
        <begin position="1"/>
        <end position="163"/>
    </location>
</feature>
<evidence type="ECO:0000313" key="2">
    <source>
        <dbReference type="EMBL" id="BCU06359.1"/>
    </source>
</evidence>
<dbReference type="EMBL" id="AP024563">
    <property type="protein sequence ID" value="BCU06362.1"/>
    <property type="molecule type" value="Genomic_DNA"/>
</dbReference>
<dbReference type="PROSITE" id="PS50994">
    <property type="entry name" value="INTEGRASE"/>
    <property type="match status" value="1"/>
</dbReference>
<dbReference type="PANTHER" id="PTHR46889">
    <property type="entry name" value="TRANSPOSASE INSF FOR INSERTION SEQUENCE IS3B-RELATED"/>
    <property type="match status" value="1"/>
</dbReference>
<evidence type="ECO:0000259" key="1">
    <source>
        <dbReference type="PROSITE" id="PS50994"/>
    </source>
</evidence>
<sequence length="170" mass="18978">MWGTDMTTTMTAREGNASIFLAVDHCSLECVGIHAAKCGTRFEALEPIRQGVRQSFGAFGPAVANGLTLRHDNGSQYVSSVFQEEISFLGIQSSPSVVREPQGNGIAERFVRTLKENLLWVRRFDTVEELRLALLEFKDTYNQEWIIGRHGYKTPAAVRKIQKKAVNFAA</sequence>
<dbReference type="SUPFAM" id="SSF53098">
    <property type="entry name" value="Ribonuclease H-like"/>
    <property type="match status" value="1"/>
</dbReference>
<dbReference type="Gene3D" id="3.30.420.10">
    <property type="entry name" value="Ribonuclease H-like superfamily/Ribonuclease H"/>
    <property type="match status" value="1"/>
</dbReference>
<dbReference type="Pfam" id="PF13683">
    <property type="entry name" value="rve_3"/>
    <property type="match status" value="1"/>
</dbReference>
<name>A0ABM7QKU3_9GAMM</name>
<evidence type="ECO:0000313" key="3">
    <source>
        <dbReference type="EMBL" id="BCU06362.1"/>
    </source>
</evidence>
<keyword evidence="4" id="KW-1185">Reference proteome</keyword>
<dbReference type="EMBL" id="AP024563">
    <property type="protein sequence ID" value="BCU06359.1"/>
    <property type="molecule type" value="Genomic_DNA"/>
</dbReference>
<evidence type="ECO:0000313" key="4">
    <source>
        <dbReference type="Proteomes" id="UP000680679"/>
    </source>
</evidence>
<dbReference type="InterPro" id="IPR050900">
    <property type="entry name" value="Transposase_IS3/IS150/IS904"/>
</dbReference>
<accession>A0ABM7QKU3</accession>
<proteinExistence type="predicted"/>
<dbReference type="PANTHER" id="PTHR46889:SF4">
    <property type="entry name" value="TRANSPOSASE INSO FOR INSERTION SEQUENCE ELEMENT IS911B-RELATED"/>
    <property type="match status" value="1"/>
</dbReference>
<dbReference type="InterPro" id="IPR012337">
    <property type="entry name" value="RNaseH-like_sf"/>
</dbReference>